<keyword evidence="2" id="KW-0378">Hydrolase</keyword>
<feature type="compositionally biased region" description="Basic and acidic residues" evidence="4">
    <location>
        <begin position="958"/>
        <end position="969"/>
    </location>
</feature>
<evidence type="ECO:0000259" key="5">
    <source>
        <dbReference type="Pfam" id="PF03159"/>
    </source>
</evidence>
<feature type="compositionally biased region" description="Polar residues" evidence="4">
    <location>
        <begin position="1566"/>
        <end position="1581"/>
    </location>
</feature>
<feature type="domain" description="Xrn1 N-terminal" evidence="5">
    <location>
        <begin position="611"/>
        <end position="867"/>
    </location>
</feature>
<organism evidence="7 8">
    <name type="scientific">Cystoisospora suis</name>
    <dbReference type="NCBI Taxonomy" id="483139"/>
    <lineage>
        <taxon>Eukaryota</taxon>
        <taxon>Sar</taxon>
        <taxon>Alveolata</taxon>
        <taxon>Apicomplexa</taxon>
        <taxon>Conoidasida</taxon>
        <taxon>Coccidia</taxon>
        <taxon>Eucoccidiorida</taxon>
        <taxon>Eimeriorina</taxon>
        <taxon>Sarcocystidae</taxon>
        <taxon>Cystoisospora</taxon>
    </lineage>
</organism>
<feature type="compositionally biased region" description="Basic and acidic residues" evidence="4">
    <location>
        <begin position="2610"/>
        <end position="2628"/>
    </location>
</feature>
<feature type="compositionally biased region" description="Basic and acidic residues" evidence="4">
    <location>
        <begin position="1208"/>
        <end position="1217"/>
    </location>
</feature>
<feature type="compositionally biased region" description="Acidic residues" evidence="4">
    <location>
        <begin position="703"/>
        <end position="712"/>
    </location>
</feature>
<feature type="compositionally biased region" description="Low complexity" evidence="4">
    <location>
        <begin position="1927"/>
        <end position="1953"/>
    </location>
</feature>
<gene>
    <name evidence="7" type="ORF">CSUI_001695</name>
</gene>
<feature type="region of interest" description="Disordered" evidence="4">
    <location>
        <begin position="1085"/>
        <end position="1303"/>
    </location>
</feature>
<feature type="compositionally biased region" description="Basic and acidic residues" evidence="4">
    <location>
        <begin position="2319"/>
        <end position="2358"/>
    </location>
</feature>
<feature type="compositionally biased region" description="Basic and acidic residues" evidence="4">
    <location>
        <begin position="1818"/>
        <end position="1831"/>
    </location>
</feature>
<evidence type="ECO:0000313" key="7">
    <source>
        <dbReference type="EMBL" id="PHJ24456.1"/>
    </source>
</evidence>
<feature type="compositionally biased region" description="Polar residues" evidence="4">
    <location>
        <begin position="1592"/>
        <end position="1609"/>
    </location>
</feature>
<dbReference type="InterPro" id="IPR004859">
    <property type="entry name" value="Xrn1_N"/>
</dbReference>
<evidence type="ECO:0000256" key="4">
    <source>
        <dbReference type="SAM" id="MobiDB-lite"/>
    </source>
</evidence>
<feature type="region of interest" description="Disordered" evidence="4">
    <location>
        <begin position="381"/>
        <end position="405"/>
    </location>
</feature>
<sequence length="2774" mass="309382">MKTEHDTSKGNLLFYLPRPIKNKEGEKPSQLKASKGKRNERIQNCRDAFIILSPFGQPSHSHHSYRGGERIQHVSSRLTGRRDCTCFIERNVKLQRGLLSFLYFSFQNKNTPRVIERKGEERVGQGRRRQRGLLPLAPQYVSSPSPLLSWGRRNLSPSSLTSLPLLAFGLREERRDRNSFSNTSLAGVPHLYKWLCRHFPLFRKTLQEYIRLYIPPSSSSLVAEEEEERGKPSHDQRKDRKMIERDEKNPGETASERQGKYSPSAVQYDHPNSISSSDSPIGPSSDSSERSRISIYDRGQHPCLVSSSSSTPRNSLPRYAANTHTASPVPSSSTCSSPVSSSPTTTTSTTHSSSSLRLSAAADQAYKEELRRLVRKVATGRLGSENRSGRKSLHQPLPVLPLRNERSTTAEVMPMTKVQRDVYVSVMQRVLQLKEKEMLSREEGKRRKTDARVTNKGKKKTKDEEDDGRDKEEGDGEIRHAETSVSDDSQQSDLSGCTYGGVRNEETQGNYEENTLIRKKQQDEEEVSRDYRLSKQGRNLRSSSFSYSSLSAGSPSLPRSSFSPLRETSPFPSLSSSSSSLPSSSAVTTPPTTLPSPSSFSSVSLSSIRAHLPVDALLLDFNAIIHLCTHGHLPSNLPPPLVIHQPQLLQRVCRYLHTLVSLVRPRKLLVITLDGVPPLAKVNQQRSRRFRQSRDEQLAVRLEDEDDDEEAEEEKRRKGERRNAKRSTGGYEKDSELMRRNQGADIVSKSSAPLRSNLSSPSSLSSFSSSPLSSQPSPCSSSSLSSSSSPVPESPCSLSPLHLNTYFDTNCISPGTTFMTLCELTLRKFITHKRRTSPLWRNLQCICLNPHTVPGEGEHKILHLLRYGIWPQPHTLPRMITSSFTDSEMKDRSSTSTTSSTGILRDQGEEDNSYWETSTGPSESDEDNSDKELEDRVSYRRSPATQGPPLSSFSPEEGGGKDRKEEARDNKKKMITVHPSPCLRATHEALLNDPRAAKNDELEERRRRCMVGQGLRRGDEYQALRDGERKKKKRPQLQVLLPPERYDGGALDEVNDREGLLSLRGSKTPHTLGLSLSSIQYKRASEENPRSLGGVGLVGGGEAGRAEEKTRLDEAGGRDDDLLQSCSTSTSSPPSSPAFSPGLKEREKKNSGKPVFLSTYLKTKLGGGGRPSQHPPQKGNQDVVESRQGDSLCLSNKGEPQRTSVADKIIEKTKETSLEQTTPSSSSLSPLHRHGSLLHTDTTLPSPSTSPSTMSVFSSSSFSGPYSPDVTSSSPSGCKRCLSPKDRESVLPSPSSPSPTTPSEWNVPLPGYICLYGMDADLLMLTLSLHTPQLLILREKQTSLERTRAQTLDDVLAKVYINPSNARQALLPLTPLKTSSSPPSPPHESSSFSPLSSLSLPLHQESATDTNTPDQRNSSSSSTSSFLPLSQRTVDSSRPGLNHSKNLAAPTPNSQEREKELRGSDADGYEEKNGDSKWSGDDMRGRKFQENLLSSSSLSSSPFSPSAKESKCELVIPHTHDFLQYTARDFEVVDVDTLRDQLARQLEESIHTSEEELSIHLENMKDTNNPKNKPVTSSLLSDRNGKKRSHLGYNTSYSGSLDTLRLTSSPRDHPMERKKTTQKFLSLLQPGQLHRTLENRQSLSGRGEVNPLLSYVNAYSPDSQRKRYFSREGETGERDRTGEDLLFSSLRSNRSFVRNLDRSRLIDDFIFLSFFVGNDFLPGLPHVDIFQGGLALLLRTYTTALPLLGGYLTKKTKIHLHRLRFFFHLLSQSEAEHFHQHLPLQALYHVVRAGQQEGRAAGEEKIERMRRRGRRTSKTSDDNDKDKEEGRMSLTDSATTTARKQDMQGEESYRDGLGGGKRIEDHKNGEIGEGEARSKEANLFLPPYGVLYYTSKFSLRTLLGIEEGKEEQEEGGEDTIHHRDSRISSSSFQASSSRNLLSSTTSTSSSSPSQLPAAASSVLFSPPFETFRQKLSLDYLQGLFFLLRYYHTSQPSWSWHYAHHYAPLCSDLSLLSPQYISKHLTFLHSSSQENDFMLSPYLQLISVLPSTSISLLPYLYRQITSTSPYLTSVTGTCDFSVDQYPFHAIPYHHSSIEGSQTSLLSHHNDYGEKEDLRLERSISREAPSLLSSSLSLLSQYYHRKSSQNGSAMPYLAQDHCKHQTEEKIIQSALQVHADAQLIAASISQAMMSSSLPPWLHRPILPQLDISSVIEAVQETQDYLGKQVHLLRQTAAAEIGGERRATSSVSSSLFAFHEYHSNKKDLFFSEKEREEKETRNEENMKMWCKEDVGKINPSCLSPQREAKSEKDQAIAGHAKEMMAKQKRETSLNNDEIVKMRKEEEFPTKENKGDKKDDKGLPYTCQVSITANDHENEHSSSCDEGPPSSLKGGEGNEANRRDREMCLGKLSPHEERQEPLLHIYDRRIPDSVQDSLSHDSLTTFQDIFRNRIGISHTFLTSASPSSLSASSPKRREAYRLVSPRPPSSTSANREKEENAQSPSMKTTGEDRKGASSSPSFLRGVEQQGRGKRARQRERGEGGKGRGRQGRRAQVLPQTLDTGKTMVTATTTSSQTDYHRQSAVRATSPLSPIVKHGNAGNGEGADIDIVSSARHEDRAIRALKDEKKAQTEEGQQSGKEQKSQGEASSLLRDGLYKEGRKQKELVEREEEDKSKEGDRRRKNSSLSSSPRRRTARSRRGRRTSPSNGAHLPDSTSGETSDGTHRRSKQSDNTVETANSTAKTTTSKRSRFRGKASTDTQAMKKNGQRDEFSEEKKI</sequence>
<evidence type="ECO:0000256" key="2">
    <source>
        <dbReference type="ARBA" id="ARBA00022801"/>
    </source>
</evidence>
<feature type="compositionally biased region" description="Polar residues" evidence="4">
    <location>
        <begin position="1405"/>
        <end position="1417"/>
    </location>
</feature>
<keyword evidence="3 7" id="KW-0269">Exonuclease</keyword>
<feature type="compositionally biased region" description="Basic and acidic residues" evidence="4">
    <location>
        <begin position="468"/>
        <end position="482"/>
    </location>
</feature>
<dbReference type="OrthoDB" id="372487at2759"/>
<feature type="compositionally biased region" description="Basic residues" evidence="4">
    <location>
        <begin position="1808"/>
        <end position="1817"/>
    </location>
</feature>
<feature type="domain" description="Xrn1 helical" evidence="6">
    <location>
        <begin position="1701"/>
        <end position="1849"/>
    </location>
</feature>
<feature type="domain" description="Xrn1 helical" evidence="6">
    <location>
        <begin position="1970"/>
        <end position="2065"/>
    </location>
</feature>
<feature type="region of interest" description="Disordered" evidence="4">
    <location>
        <begin position="19"/>
        <end position="39"/>
    </location>
</feature>
<keyword evidence="8" id="KW-1185">Reference proteome</keyword>
<feature type="domain" description="Xrn1 N-terminal" evidence="5">
    <location>
        <begin position="1313"/>
        <end position="1340"/>
    </location>
</feature>
<feature type="region of interest" description="Disordered" evidence="4">
    <location>
        <begin position="220"/>
        <end position="358"/>
    </location>
</feature>
<feature type="region of interest" description="Disordered" evidence="4">
    <location>
        <begin position="685"/>
        <end position="795"/>
    </location>
</feature>
<feature type="compositionally biased region" description="Low complexity" evidence="4">
    <location>
        <begin position="273"/>
        <end position="286"/>
    </location>
</feature>
<feature type="compositionally biased region" description="Basic and acidic residues" evidence="4">
    <location>
        <begin position="2651"/>
        <end position="2676"/>
    </location>
</feature>
<evidence type="ECO:0000259" key="6">
    <source>
        <dbReference type="Pfam" id="PF17846"/>
    </source>
</evidence>
<feature type="region of interest" description="Disordered" evidence="4">
    <location>
        <begin position="1909"/>
        <end position="1953"/>
    </location>
</feature>
<feature type="compositionally biased region" description="Low complexity" evidence="4">
    <location>
        <begin position="1237"/>
        <end position="1268"/>
    </location>
</feature>
<comment type="caution">
    <text evidence="7">The sequence shown here is derived from an EMBL/GenBank/DDBJ whole genome shotgun (WGS) entry which is preliminary data.</text>
</comment>
<feature type="compositionally biased region" description="Basic and acidic residues" evidence="4">
    <location>
        <begin position="692"/>
        <end position="702"/>
    </location>
</feature>
<feature type="region of interest" description="Disordered" evidence="4">
    <location>
        <begin position="438"/>
        <end position="600"/>
    </location>
</feature>
<feature type="compositionally biased region" description="Gly residues" evidence="4">
    <location>
        <begin position="1093"/>
        <end position="1103"/>
    </location>
</feature>
<feature type="region of interest" description="Disordered" evidence="4">
    <location>
        <begin position="883"/>
        <end position="976"/>
    </location>
</feature>
<feature type="compositionally biased region" description="Low complexity" evidence="4">
    <location>
        <begin position="541"/>
        <end position="600"/>
    </location>
</feature>
<feature type="compositionally biased region" description="Polar residues" evidence="4">
    <location>
        <begin position="1426"/>
        <end position="1436"/>
    </location>
</feature>
<dbReference type="GO" id="GO:0000956">
    <property type="term" value="P:nuclear-transcribed mRNA catabolic process"/>
    <property type="evidence" value="ECO:0007669"/>
    <property type="project" value="TreeGrafter"/>
</dbReference>
<feature type="compositionally biased region" description="Basic and acidic residues" evidence="4">
    <location>
        <begin position="438"/>
        <end position="453"/>
    </location>
</feature>
<feature type="compositionally biased region" description="Low complexity" evidence="4">
    <location>
        <begin position="327"/>
        <end position="355"/>
    </location>
</feature>
<feature type="compositionally biased region" description="Basic and acidic residues" evidence="4">
    <location>
        <begin position="2370"/>
        <end position="2379"/>
    </location>
</feature>
<feature type="compositionally biased region" description="Low complexity" evidence="4">
    <location>
        <begin position="1125"/>
        <end position="1141"/>
    </location>
</feature>
<name>A0A2C6LC21_9APIC</name>
<feature type="region of interest" description="Disordered" evidence="4">
    <location>
        <begin position="1371"/>
        <end position="1484"/>
    </location>
</feature>
<dbReference type="InterPro" id="IPR027073">
    <property type="entry name" value="5_3_exoribonuclease"/>
</dbReference>
<feature type="compositionally biased region" description="Basic and acidic residues" evidence="4">
    <location>
        <begin position="1861"/>
        <end position="1874"/>
    </location>
</feature>
<feature type="region of interest" description="Disordered" evidence="4">
    <location>
        <begin position="2319"/>
        <end position="2398"/>
    </location>
</feature>
<feature type="compositionally biased region" description="Basic and acidic residues" evidence="4">
    <location>
        <begin position="1843"/>
        <end position="1854"/>
    </location>
</feature>
<dbReference type="InterPro" id="IPR041412">
    <property type="entry name" value="Xrn1_helical"/>
</dbReference>
<dbReference type="RefSeq" id="XP_067926129.1">
    <property type="nucleotide sequence ID" value="XM_068061900.1"/>
</dbReference>
<evidence type="ECO:0000313" key="8">
    <source>
        <dbReference type="Proteomes" id="UP000221165"/>
    </source>
</evidence>
<protein>
    <submittedName>
        <fullName evidence="7">Xrn 5-3 exonuclease n-terminus protein</fullName>
    </submittedName>
</protein>
<keyword evidence="1" id="KW-0540">Nuclease</keyword>
<feature type="compositionally biased region" description="Basic and acidic residues" evidence="4">
    <location>
        <begin position="1610"/>
        <end position="1619"/>
    </location>
</feature>
<dbReference type="Proteomes" id="UP000221165">
    <property type="component" value="Unassembled WGS sequence"/>
</dbReference>
<feature type="compositionally biased region" description="Low complexity" evidence="4">
    <location>
        <begin position="2559"/>
        <end position="2573"/>
    </location>
</feature>
<dbReference type="EMBL" id="MIGC01000674">
    <property type="protein sequence ID" value="PHJ24456.1"/>
    <property type="molecule type" value="Genomic_DNA"/>
</dbReference>
<proteinExistence type="predicted"/>
<feature type="compositionally biased region" description="Basic residues" evidence="4">
    <location>
        <begin position="2687"/>
        <end position="2699"/>
    </location>
</feature>
<feature type="region of interest" description="Disordered" evidence="4">
    <location>
        <begin position="1799"/>
        <end position="1874"/>
    </location>
</feature>
<evidence type="ECO:0000256" key="1">
    <source>
        <dbReference type="ARBA" id="ARBA00022722"/>
    </source>
</evidence>
<evidence type="ECO:0000256" key="3">
    <source>
        <dbReference type="ARBA" id="ARBA00022839"/>
    </source>
</evidence>
<feature type="compositionally biased region" description="Basic and acidic residues" evidence="4">
    <location>
        <begin position="1455"/>
        <end position="1484"/>
    </location>
</feature>
<dbReference type="Gene3D" id="3.40.50.12390">
    <property type="match status" value="3"/>
</dbReference>
<dbReference type="GO" id="GO:0005634">
    <property type="term" value="C:nucleus"/>
    <property type="evidence" value="ECO:0007669"/>
    <property type="project" value="TreeGrafter"/>
</dbReference>
<accession>A0A2C6LC21</accession>
<feature type="compositionally biased region" description="Basic and acidic residues" evidence="4">
    <location>
        <begin position="228"/>
        <end position="259"/>
    </location>
</feature>
<dbReference type="GO" id="GO:0003723">
    <property type="term" value="F:RNA binding"/>
    <property type="evidence" value="ECO:0007669"/>
    <property type="project" value="TreeGrafter"/>
</dbReference>
<feature type="compositionally biased region" description="Basic and acidic residues" evidence="4">
    <location>
        <begin position="1104"/>
        <end position="1121"/>
    </location>
</feature>
<feature type="compositionally biased region" description="Polar residues" evidence="4">
    <location>
        <begin position="943"/>
        <end position="954"/>
    </location>
</feature>
<dbReference type="VEuPathDB" id="ToxoDB:CSUI_001695"/>
<feature type="compositionally biased region" description="Low complexity" evidence="4">
    <location>
        <begin position="1371"/>
        <end position="1402"/>
    </location>
</feature>
<feature type="region of interest" description="Disordered" evidence="4">
    <location>
        <begin position="1561"/>
        <end position="1621"/>
    </location>
</feature>
<dbReference type="Pfam" id="PF03159">
    <property type="entry name" value="XRN_N"/>
    <property type="match status" value="2"/>
</dbReference>
<dbReference type="PANTHER" id="PTHR12341">
    <property type="entry name" value="5'-&gt;3' EXORIBONUCLEASE"/>
    <property type="match status" value="1"/>
</dbReference>
<feature type="region of interest" description="Disordered" evidence="4">
    <location>
        <begin position="2459"/>
        <end position="2774"/>
    </location>
</feature>
<feature type="compositionally biased region" description="Low complexity" evidence="4">
    <location>
        <begin position="2459"/>
        <end position="2469"/>
    </location>
</feature>
<reference evidence="7 8" key="1">
    <citation type="journal article" date="2017" name="Int. J. Parasitol.">
        <title>The genome of the protozoan parasite Cystoisospora suis and a reverse vaccinology approach to identify vaccine candidates.</title>
        <authorList>
            <person name="Palmieri N."/>
            <person name="Shrestha A."/>
            <person name="Ruttkowski B."/>
            <person name="Beck T."/>
            <person name="Vogl C."/>
            <person name="Tomley F."/>
            <person name="Blake D.P."/>
            <person name="Joachim A."/>
        </authorList>
    </citation>
    <scope>NUCLEOTIDE SEQUENCE [LARGE SCALE GENOMIC DNA]</scope>
    <source>
        <strain evidence="7 8">Wien I</strain>
    </source>
</reference>
<feature type="compositionally biased region" description="Low complexity" evidence="4">
    <location>
        <begin position="748"/>
        <end position="795"/>
    </location>
</feature>
<dbReference type="GeneID" id="94425111"/>
<dbReference type="GO" id="GO:0004534">
    <property type="term" value="F:5'-3' RNA exonuclease activity"/>
    <property type="evidence" value="ECO:0007669"/>
    <property type="project" value="TreeGrafter"/>
</dbReference>
<feature type="compositionally biased region" description="Low complexity" evidence="4">
    <location>
        <begin position="1218"/>
        <end position="1230"/>
    </location>
</feature>
<feature type="compositionally biased region" description="Basic and acidic residues" evidence="4">
    <location>
        <begin position="2763"/>
        <end position="2774"/>
    </location>
</feature>
<dbReference type="Pfam" id="PF17846">
    <property type="entry name" value="XRN_M"/>
    <property type="match status" value="2"/>
</dbReference>